<organism evidence="1 2">
    <name type="scientific">Colocasia esculenta</name>
    <name type="common">Wild taro</name>
    <name type="synonym">Arum esculentum</name>
    <dbReference type="NCBI Taxonomy" id="4460"/>
    <lineage>
        <taxon>Eukaryota</taxon>
        <taxon>Viridiplantae</taxon>
        <taxon>Streptophyta</taxon>
        <taxon>Embryophyta</taxon>
        <taxon>Tracheophyta</taxon>
        <taxon>Spermatophyta</taxon>
        <taxon>Magnoliopsida</taxon>
        <taxon>Liliopsida</taxon>
        <taxon>Araceae</taxon>
        <taxon>Aroideae</taxon>
        <taxon>Colocasieae</taxon>
        <taxon>Colocasia</taxon>
    </lineage>
</organism>
<dbReference type="Gene3D" id="3.30.200.20">
    <property type="entry name" value="Phosphorylase Kinase, domain 1"/>
    <property type="match status" value="1"/>
</dbReference>
<dbReference type="OrthoDB" id="691901at2759"/>
<comment type="caution">
    <text evidence="1">The sequence shown here is derived from an EMBL/GenBank/DDBJ whole genome shotgun (WGS) entry which is preliminary data.</text>
</comment>
<reference evidence="1" key="1">
    <citation type="submission" date="2017-07" db="EMBL/GenBank/DDBJ databases">
        <title>Taro Niue Genome Assembly and Annotation.</title>
        <authorList>
            <person name="Atibalentja N."/>
            <person name="Keating K."/>
            <person name="Fields C.J."/>
        </authorList>
    </citation>
    <scope>NUCLEOTIDE SEQUENCE</scope>
    <source>
        <strain evidence="1">Niue_2</strain>
        <tissue evidence="1">Leaf</tissue>
    </source>
</reference>
<dbReference type="EMBL" id="NMUH01000786">
    <property type="protein sequence ID" value="MQL84778.1"/>
    <property type="molecule type" value="Genomic_DNA"/>
</dbReference>
<dbReference type="AlphaFoldDB" id="A0A843UMQ2"/>
<proteinExistence type="predicted"/>
<name>A0A843UMQ2_COLES</name>
<gene>
    <name evidence="1" type="ORF">Taro_017299</name>
</gene>
<dbReference type="PANTHER" id="PTHR33116:SF70">
    <property type="entry name" value="NON-LTR RETROELEMENT REVERSE TRANSCRIPTASE-LIKE PROTEIN"/>
    <property type="match status" value="1"/>
</dbReference>
<dbReference type="Proteomes" id="UP000652761">
    <property type="component" value="Unassembled WGS sequence"/>
</dbReference>
<sequence>MEPHGIMTMMYGGRKKDLSTQSMGIFPQSLNKMVSHGLILTNMRSRCYLNILIHPVIIIESVIAAVQYKFDSFPKILLQQIDYGNFSNIFEVLIRIDGCMYAVKQSIRQFRQDMDRSRKIDDQLAKGNVPEIEAFKAVVDDYCSQTGQALNYAKSKLEVGRAVGTRTVRGIEKTLNMRNDKSIGRYLMVQISFVKPAEKAMKDVCRVMENKLSGWKGRSLSMAARVVLVKHVLTAIPTYWAAVINFRQALVEKIERICRNFIWRGNKETKGLYLVGWEALKMPQELGGFGITDIMDRNSAMMLKLVDKISTGQESCWTGIV</sequence>
<dbReference type="PANTHER" id="PTHR33116">
    <property type="entry name" value="REVERSE TRANSCRIPTASE ZINC-BINDING DOMAIN-CONTAINING PROTEIN-RELATED-RELATED"/>
    <property type="match status" value="1"/>
</dbReference>
<keyword evidence="2" id="KW-1185">Reference proteome</keyword>
<evidence type="ECO:0000313" key="1">
    <source>
        <dbReference type="EMBL" id="MQL84778.1"/>
    </source>
</evidence>
<protein>
    <submittedName>
        <fullName evidence="1">Uncharacterized protein</fullName>
    </submittedName>
</protein>
<accession>A0A843UMQ2</accession>
<evidence type="ECO:0000313" key="2">
    <source>
        <dbReference type="Proteomes" id="UP000652761"/>
    </source>
</evidence>